<dbReference type="Gene3D" id="1.20.140.10">
    <property type="entry name" value="Butyryl-CoA Dehydrogenase, subunit A, domain 3"/>
    <property type="match status" value="1"/>
</dbReference>
<dbReference type="InterPro" id="IPR013786">
    <property type="entry name" value="AcylCoA_DH/ox_N"/>
</dbReference>
<dbReference type="EMBL" id="UINC01009920">
    <property type="protein sequence ID" value="SVA44340.1"/>
    <property type="molecule type" value="Genomic_DNA"/>
</dbReference>
<dbReference type="InterPro" id="IPR052161">
    <property type="entry name" value="Mycobact_Acyl-CoA_DH"/>
</dbReference>
<sequence>MDLDVFRKETRDWLASQCPESMRTAMPGDEYPGGGKRARYKNPDTQLWMQRCAEKGYTTPTWPKQYGGAGLNARQAQVLREEMSRLKARTPLVGMGLSMIGPALLEYGTEEQKAEHLPRIATGEIWWCQGYSEPNSGSDLASLQTRAVVEGDEYIINGQKVWTSGADRADWIFCLVRTDPKAPKHNGITFLLFDMDQPGVSVRPIKLISGLSPFCETYFQDARALRKNVVGQVNDGWTVAKRLLQYERTMIGGGQGGGAGRSNLADVARQYVGVSDGKLAQPQLRDEVIQHGMNDRCFGLAVRRNLEESRSTKAPSFVSSMFKLYGTEQNKSRSELLLKAMGVQMLGWQGEGFEEKELEATRAWLRTKANSIEGGTSEVQLNIIAKRVLGLPD</sequence>
<dbReference type="GO" id="GO:0005886">
    <property type="term" value="C:plasma membrane"/>
    <property type="evidence" value="ECO:0007669"/>
    <property type="project" value="TreeGrafter"/>
</dbReference>
<feature type="domain" description="Acyl-CoA dehydrogenase/oxidase C-terminal" evidence="6">
    <location>
        <begin position="234"/>
        <end position="389"/>
    </location>
</feature>
<dbReference type="Gene3D" id="2.40.110.10">
    <property type="entry name" value="Butyryl-CoA Dehydrogenase, subunit A, domain 2"/>
    <property type="match status" value="1"/>
</dbReference>
<keyword evidence="3" id="KW-0285">Flavoprotein</keyword>
<keyword evidence="4" id="KW-0274">FAD</keyword>
<dbReference type="InterPro" id="IPR037069">
    <property type="entry name" value="AcylCoA_DH/ox_N_sf"/>
</dbReference>
<dbReference type="InterPro" id="IPR046373">
    <property type="entry name" value="Acyl-CoA_Oxase/DH_mid-dom_sf"/>
</dbReference>
<dbReference type="Pfam" id="PF02770">
    <property type="entry name" value="Acyl-CoA_dh_M"/>
    <property type="match status" value="1"/>
</dbReference>
<dbReference type="Pfam" id="PF00441">
    <property type="entry name" value="Acyl-CoA_dh_1"/>
    <property type="match status" value="1"/>
</dbReference>
<protein>
    <recommendedName>
        <fullName evidence="10">Acyl-CoA dehydrogenase</fullName>
    </recommendedName>
</protein>
<dbReference type="InterPro" id="IPR009075">
    <property type="entry name" value="AcylCo_DH/oxidase_C"/>
</dbReference>
<feature type="domain" description="Acyl-CoA oxidase/dehydrogenase middle" evidence="7">
    <location>
        <begin position="128"/>
        <end position="221"/>
    </location>
</feature>
<dbReference type="Gene3D" id="1.10.540.10">
    <property type="entry name" value="Acyl-CoA dehydrogenase/oxidase, N-terminal domain"/>
    <property type="match status" value="1"/>
</dbReference>
<organism evidence="9">
    <name type="scientific">marine metagenome</name>
    <dbReference type="NCBI Taxonomy" id="408172"/>
    <lineage>
        <taxon>unclassified sequences</taxon>
        <taxon>metagenomes</taxon>
        <taxon>ecological metagenomes</taxon>
    </lineage>
</organism>
<dbReference type="InterPro" id="IPR006091">
    <property type="entry name" value="Acyl-CoA_Oxase/DH_mid-dom"/>
</dbReference>
<proteinExistence type="inferred from homology"/>
<evidence type="ECO:0000256" key="2">
    <source>
        <dbReference type="ARBA" id="ARBA00009347"/>
    </source>
</evidence>
<dbReference type="FunFam" id="2.40.110.10:FF:000011">
    <property type="entry name" value="Acyl-CoA dehydrogenase FadE34"/>
    <property type="match status" value="1"/>
</dbReference>
<evidence type="ECO:0000256" key="1">
    <source>
        <dbReference type="ARBA" id="ARBA00001974"/>
    </source>
</evidence>
<dbReference type="InterPro" id="IPR036250">
    <property type="entry name" value="AcylCo_DH-like_C"/>
</dbReference>
<evidence type="ECO:0000256" key="5">
    <source>
        <dbReference type="ARBA" id="ARBA00023002"/>
    </source>
</evidence>
<evidence type="ECO:0000313" key="9">
    <source>
        <dbReference type="EMBL" id="SVA44340.1"/>
    </source>
</evidence>
<dbReference type="Pfam" id="PF02771">
    <property type="entry name" value="Acyl-CoA_dh_N"/>
    <property type="match status" value="1"/>
</dbReference>
<evidence type="ECO:0000259" key="8">
    <source>
        <dbReference type="Pfam" id="PF02771"/>
    </source>
</evidence>
<evidence type="ECO:0008006" key="10">
    <source>
        <dbReference type="Google" id="ProtNLM"/>
    </source>
</evidence>
<accession>A0A381VVN8</accession>
<name>A0A381VVN8_9ZZZZ</name>
<feature type="domain" description="Acyl-CoA dehydrogenase/oxidase N-terminal" evidence="8">
    <location>
        <begin position="45"/>
        <end position="124"/>
    </location>
</feature>
<comment type="similarity">
    <text evidence="2">Belongs to the acyl-CoA dehydrogenase family.</text>
</comment>
<dbReference type="PANTHER" id="PTHR43292:SF3">
    <property type="entry name" value="ACYL-COA DEHYDROGENASE FADE29"/>
    <property type="match status" value="1"/>
</dbReference>
<comment type="cofactor">
    <cofactor evidence="1">
        <name>FAD</name>
        <dbReference type="ChEBI" id="CHEBI:57692"/>
    </cofactor>
</comment>
<dbReference type="GO" id="GO:0050660">
    <property type="term" value="F:flavin adenine dinucleotide binding"/>
    <property type="evidence" value="ECO:0007669"/>
    <property type="project" value="InterPro"/>
</dbReference>
<reference evidence="9" key="1">
    <citation type="submission" date="2018-05" db="EMBL/GenBank/DDBJ databases">
        <authorList>
            <person name="Lanie J.A."/>
            <person name="Ng W.-L."/>
            <person name="Kazmierczak K.M."/>
            <person name="Andrzejewski T.M."/>
            <person name="Davidsen T.M."/>
            <person name="Wayne K.J."/>
            <person name="Tettelin H."/>
            <person name="Glass J.I."/>
            <person name="Rusch D."/>
            <person name="Podicherti R."/>
            <person name="Tsui H.-C.T."/>
            <person name="Winkler M.E."/>
        </authorList>
    </citation>
    <scope>NUCLEOTIDE SEQUENCE</scope>
</reference>
<gene>
    <name evidence="9" type="ORF">METZ01_LOCUS97194</name>
</gene>
<keyword evidence="5" id="KW-0560">Oxidoreductase</keyword>
<dbReference type="GO" id="GO:0016627">
    <property type="term" value="F:oxidoreductase activity, acting on the CH-CH group of donors"/>
    <property type="evidence" value="ECO:0007669"/>
    <property type="project" value="InterPro"/>
</dbReference>
<evidence type="ECO:0000256" key="3">
    <source>
        <dbReference type="ARBA" id="ARBA00022630"/>
    </source>
</evidence>
<dbReference type="SUPFAM" id="SSF56645">
    <property type="entry name" value="Acyl-CoA dehydrogenase NM domain-like"/>
    <property type="match status" value="1"/>
</dbReference>
<evidence type="ECO:0000259" key="7">
    <source>
        <dbReference type="Pfam" id="PF02770"/>
    </source>
</evidence>
<dbReference type="AlphaFoldDB" id="A0A381VVN8"/>
<evidence type="ECO:0000256" key="4">
    <source>
        <dbReference type="ARBA" id="ARBA00022827"/>
    </source>
</evidence>
<evidence type="ECO:0000259" key="6">
    <source>
        <dbReference type="Pfam" id="PF00441"/>
    </source>
</evidence>
<dbReference type="InterPro" id="IPR009100">
    <property type="entry name" value="AcylCoA_DH/oxidase_NM_dom_sf"/>
</dbReference>
<dbReference type="PANTHER" id="PTHR43292">
    <property type="entry name" value="ACYL-COA DEHYDROGENASE"/>
    <property type="match status" value="1"/>
</dbReference>
<dbReference type="SUPFAM" id="SSF47203">
    <property type="entry name" value="Acyl-CoA dehydrogenase C-terminal domain-like"/>
    <property type="match status" value="1"/>
</dbReference>